<reference evidence="3 4" key="1">
    <citation type="submission" date="2020-08" db="EMBL/GenBank/DDBJ databases">
        <title>Novel species isolated from subtropical streams in China.</title>
        <authorList>
            <person name="Lu H."/>
        </authorList>
    </citation>
    <scope>NUCLEOTIDE SEQUENCE [LARGE SCALE GENOMIC DNA]</scope>
    <source>
        <strain evidence="3 4">CY18W</strain>
    </source>
</reference>
<evidence type="ECO:0000313" key="3">
    <source>
        <dbReference type="EMBL" id="MBC3916716.1"/>
    </source>
</evidence>
<dbReference type="EMBL" id="JACOGF010000002">
    <property type="protein sequence ID" value="MBC3916716.1"/>
    <property type="molecule type" value="Genomic_DNA"/>
</dbReference>
<feature type="region of interest" description="Disordered" evidence="1">
    <location>
        <begin position="187"/>
        <end position="207"/>
    </location>
</feature>
<keyword evidence="4" id="KW-1185">Reference proteome</keyword>
<feature type="compositionally biased region" description="Low complexity" evidence="1">
    <location>
        <begin position="162"/>
        <end position="178"/>
    </location>
</feature>
<evidence type="ECO:0000256" key="2">
    <source>
        <dbReference type="SAM" id="SignalP"/>
    </source>
</evidence>
<evidence type="ECO:0000256" key="1">
    <source>
        <dbReference type="SAM" id="MobiDB-lite"/>
    </source>
</evidence>
<feature type="chain" id="PRO_5045832573" evidence="2">
    <location>
        <begin position="23"/>
        <end position="261"/>
    </location>
</feature>
<dbReference type="RefSeq" id="WP_186945961.1">
    <property type="nucleotide sequence ID" value="NZ_JACOGF010000002.1"/>
</dbReference>
<keyword evidence="2" id="KW-0732">Signal</keyword>
<organism evidence="3 4">
    <name type="scientific">Undibacterium hunanense</name>
    <dbReference type="NCBI Taxonomy" id="2762292"/>
    <lineage>
        <taxon>Bacteria</taxon>
        <taxon>Pseudomonadati</taxon>
        <taxon>Pseudomonadota</taxon>
        <taxon>Betaproteobacteria</taxon>
        <taxon>Burkholderiales</taxon>
        <taxon>Oxalobacteraceae</taxon>
        <taxon>Undibacterium</taxon>
    </lineage>
</organism>
<proteinExistence type="predicted"/>
<evidence type="ECO:0000313" key="4">
    <source>
        <dbReference type="Proteomes" id="UP000650424"/>
    </source>
</evidence>
<protein>
    <submittedName>
        <fullName evidence="3">Uncharacterized protein</fullName>
    </submittedName>
</protein>
<feature type="signal peptide" evidence="2">
    <location>
        <begin position="1"/>
        <end position="22"/>
    </location>
</feature>
<dbReference type="Proteomes" id="UP000650424">
    <property type="component" value="Unassembled WGS sequence"/>
</dbReference>
<name>A0ABR6ZLE7_9BURK</name>
<accession>A0ABR6ZLE7</accession>
<sequence length="261" mass="28318">MKTWITIVTTLIMALLAPIASAGQLAAVSIINQATGERLPIWRHQGVNYVAGKPGDRYAIEIRNKTDERVLSVLSVDGINVLTGSTASPAQAGYVLNTWQTMEVKGWRKNMDEVAAFYFSQLPDSYAARTGRPDNVGVIGIALFREYVEPAYVRQEEYSRNSAATAQAPVPSSAPAPAITGSMAKRADGAELADSRIGTGHGERLPSAVRSTDFRRATPMANEIISIHYDTYAHLVARGIIPRTRHDQPNPFPGGFVPDPE</sequence>
<feature type="region of interest" description="Disordered" evidence="1">
    <location>
        <begin position="161"/>
        <end position="180"/>
    </location>
</feature>
<gene>
    <name evidence="3" type="ORF">H8L32_04455</name>
</gene>
<comment type="caution">
    <text evidence="3">The sequence shown here is derived from an EMBL/GenBank/DDBJ whole genome shotgun (WGS) entry which is preliminary data.</text>
</comment>